<feature type="transmembrane region" description="Helical" evidence="7">
    <location>
        <begin position="130"/>
        <end position="147"/>
    </location>
</feature>
<evidence type="ECO:0000256" key="4">
    <source>
        <dbReference type="ARBA" id="ARBA00022989"/>
    </source>
</evidence>
<keyword evidence="5 7" id="KW-0472">Membrane</keyword>
<dbReference type="CDD" id="cd13124">
    <property type="entry name" value="MATE_SpoVB_like"/>
    <property type="match status" value="1"/>
</dbReference>
<dbReference type="GO" id="GO:0005886">
    <property type="term" value="C:plasma membrane"/>
    <property type="evidence" value="ECO:0007669"/>
    <property type="project" value="UniProtKB-SubCell"/>
</dbReference>
<dbReference type="PANTHER" id="PTHR30250">
    <property type="entry name" value="PST FAMILY PREDICTED COLANIC ACID TRANSPORTER"/>
    <property type="match status" value="1"/>
</dbReference>
<dbReference type="Proteomes" id="UP000250369">
    <property type="component" value="Unassembled WGS sequence"/>
</dbReference>
<dbReference type="Pfam" id="PF01943">
    <property type="entry name" value="Polysacc_synt"/>
    <property type="match status" value="1"/>
</dbReference>
<sequence>MDTQVREHKAAAAVFKGAAVLGLATIVSKLLGTLQKIPLQNIAGDGVFGIYNAVQPIYLLILTLATAGFPVAVSKFVSEHMALGEREEAKRVTAVAAAVLAVSGIAGFALLFWGAGSIAAFMGVRQSERAIQSVAFALLLVPVMSVLRGYYQGQHNMVPTAVSQVVEQLFRVAVMLGLLFYMLEGGFGDSWVAAGATFGAAAGAAAGLVVMLLYWRRGRTSPGPQAQAKPNEREQPEEHAARIEERGRLRQGGREPTAALLRRFLAYALPVGFGSLVVPLLALVDSFTIPRLLMQAGSGEEEAIASFGLYNHGQPLVQLVVMIAGSMSAALIPAVAAARLKREKDLIASRAAMTMRFTWLLGLASALGLAVAAPQLNVMFFASADGSLPMAIIAFTALFGTISVVSGSILQGLGLAGTPARNLLLAAIAKLALNALLVPAYGIAGAAVAAVLAYALAAALNVARLRRCTGVAATGGAGLAKPLAAAAAMCAAVWATAAGVEALLAALPHAPSHRIAQTAAALAAVCAGALVYAAALLRGGTLTRHELAHMPGFGKLQPLLERLRLLR</sequence>
<organism evidence="8 9">
    <name type="scientific">Paenibacillus contaminans</name>
    <dbReference type="NCBI Taxonomy" id="450362"/>
    <lineage>
        <taxon>Bacteria</taxon>
        <taxon>Bacillati</taxon>
        <taxon>Bacillota</taxon>
        <taxon>Bacilli</taxon>
        <taxon>Bacillales</taxon>
        <taxon>Paenibacillaceae</taxon>
        <taxon>Paenibacillus</taxon>
    </lineage>
</organism>
<keyword evidence="2" id="KW-1003">Cell membrane</keyword>
<dbReference type="PIRSF" id="PIRSF038958">
    <property type="entry name" value="PG_synth_SpoVB"/>
    <property type="match status" value="1"/>
</dbReference>
<feature type="transmembrane region" description="Helical" evidence="7">
    <location>
        <begin position="388"/>
        <end position="410"/>
    </location>
</feature>
<feature type="compositionally biased region" description="Basic and acidic residues" evidence="6">
    <location>
        <begin position="230"/>
        <end position="248"/>
    </location>
</feature>
<reference evidence="8 9" key="1">
    <citation type="journal article" date="2009" name="Int. J. Syst. Evol. Microbiol.">
        <title>Paenibacillus contaminans sp. nov., isolated from a contaminated laboratory plate.</title>
        <authorList>
            <person name="Chou J.H."/>
            <person name="Lee J.H."/>
            <person name="Lin M.C."/>
            <person name="Chang P.S."/>
            <person name="Arun A.B."/>
            <person name="Young C.C."/>
            <person name="Chen W.M."/>
        </authorList>
    </citation>
    <scope>NUCLEOTIDE SEQUENCE [LARGE SCALE GENOMIC DNA]</scope>
    <source>
        <strain evidence="8 9">CKOBP-6</strain>
    </source>
</reference>
<feature type="transmembrane region" description="Helical" evidence="7">
    <location>
        <begin position="444"/>
        <end position="463"/>
    </location>
</feature>
<feature type="region of interest" description="Disordered" evidence="6">
    <location>
        <begin position="221"/>
        <end position="251"/>
    </location>
</feature>
<evidence type="ECO:0000256" key="1">
    <source>
        <dbReference type="ARBA" id="ARBA00004651"/>
    </source>
</evidence>
<evidence type="ECO:0000313" key="8">
    <source>
        <dbReference type="EMBL" id="RAV09711.1"/>
    </source>
</evidence>
<feature type="transmembrane region" description="Helical" evidence="7">
    <location>
        <begin position="94"/>
        <end position="124"/>
    </location>
</feature>
<keyword evidence="9" id="KW-1185">Reference proteome</keyword>
<gene>
    <name evidence="8" type="ORF">DQG23_39170</name>
</gene>
<dbReference type="RefSeq" id="WP_113036509.1">
    <property type="nucleotide sequence ID" value="NZ_QMFB01000048.1"/>
</dbReference>
<dbReference type="EMBL" id="QMFB01000048">
    <property type="protein sequence ID" value="RAV09711.1"/>
    <property type="molecule type" value="Genomic_DNA"/>
</dbReference>
<dbReference type="InterPro" id="IPR050833">
    <property type="entry name" value="Poly_Biosynth_Transport"/>
</dbReference>
<feature type="transmembrane region" description="Helical" evidence="7">
    <location>
        <begin position="359"/>
        <end position="382"/>
    </location>
</feature>
<feature type="transmembrane region" description="Helical" evidence="7">
    <location>
        <begin position="519"/>
        <end position="537"/>
    </location>
</feature>
<dbReference type="InterPro" id="IPR024923">
    <property type="entry name" value="PG_synth_SpoVB"/>
</dbReference>
<proteinExistence type="predicted"/>
<feature type="transmembrane region" description="Helical" evidence="7">
    <location>
        <begin position="483"/>
        <end position="507"/>
    </location>
</feature>
<comment type="subcellular location">
    <subcellularLocation>
        <location evidence="1">Cell membrane</location>
        <topology evidence="1">Multi-pass membrane protein</topology>
    </subcellularLocation>
</comment>
<evidence type="ECO:0000313" key="9">
    <source>
        <dbReference type="Proteomes" id="UP000250369"/>
    </source>
</evidence>
<name>A0A329LP36_9BACL</name>
<evidence type="ECO:0000256" key="7">
    <source>
        <dbReference type="SAM" id="Phobius"/>
    </source>
</evidence>
<comment type="caution">
    <text evidence="8">The sequence shown here is derived from an EMBL/GenBank/DDBJ whole genome shotgun (WGS) entry which is preliminary data.</text>
</comment>
<dbReference type="PANTHER" id="PTHR30250:SF29">
    <property type="entry name" value="POLYSACCHARIDE BIOSYNTHESIS PROTEIN C-TERMINAL DOMAIN-CONTAINING PROTEIN"/>
    <property type="match status" value="1"/>
</dbReference>
<keyword evidence="4 7" id="KW-1133">Transmembrane helix</keyword>
<evidence type="ECO:0000256" key="3">
    <source>
        <dbReference type="ARBA" id="ARBA00022692"/>
    </source>
</evidence>
<dbReference type="OrthoDB" id="9775950at2"/>
<feature type="transmembrane region" description="Helical" evidence="7">
    <location>
        <begin position="316"/>
        <end position="338"/>
    </location>
</feature>
<feature type="transmembrane region" description="Helical" evidence="7">
    <location>
        <begin position="53"/>
        <end position="73"/>
    </location>
</feature>
<feature type="transmembrane region" description="Helical" evidence="7">
    <location>
        <begin position="193"/>
        <end position="215"/>
    </location>
</feature>
<feature type="transmembrane region" description="Helical" evidence="7">
    <location>
        <begin position="422"/>
        <end position="438"/>
    </location>
</feature>
<feature type="transmembrane region" description="Helical" evidence="7">
    <location>
        <begin position="168"/>
        <end position="187"/>
    </location>
</feature>
<evidence type="ECO:0000256" key="2">
    <source>
        <dbReference type="ARBA" id="ARBA00022475"/>
    </source>
</evidence>
<accession>A0A329LP36</accession>
<evidence type="ECO:0000256" key="5">
    <source>
        <dbReference type="ARBA" id="ARBA00023136"/>
    </source>
</evidence>
<dbReference type="AlphaFoldDB" id="A0A329LP36"/>
<feature type="transmembrane region" description="Helical" evidence="7">
    <location>
        <begin position="264"/>
        <end position="284"/>
    </location>
</feature>
<keyword evidence="3 7" id="KW-0812">Transmembrane</keyword>
<feature type="transmembrane region" description="Helical" evidence="7">
    <location>
        <begin position="12"/>
        <end position="33"/>
    </location>
</feature>
<protein>
    <submittedName>
        <fullName evidence="8">Polysaccharide biosynthesis protein</fullName>
    </submittedName>
</protein>
<dbReference type="InterPro" id="IPR002797">
    <property type="entry name" value="Polysacc_synth"/>
</dbReference>
<evidence type="ECO:0000256" key="6">
    <source>
        <dbReference type="SAM" id="MobiDB-lite"/>
    </source>
</evidence>